<dbReference type="PANTHER" id="PTHR47027:SF20">
    <property type="entry name" value="REVERSE TRANSCRIPTASE-LIKE PROTEIN WITH RNA-DIRECTED DNA POLYMERASE DOMAIN"/>
    <property type="match status" value="1"/>
</dbReference>
<dbReference type="GeneTree" id="ENSGT01150000286929"/>
<dbReference type="InParanoid" id="H3AWX6"/>
<evidence type="ECO:0000313" key="2">
    <source>
        <dbReference type="Ensembl" id="ENSLACP00000014147.1"/>
    </source>
</evidence>
<keyword evidence="3" id="KW-1185">Reference proteome</keyword>
<protein>
    <recommendedName>
        <fullName evidence="1">Reverse transcriptase domain-containing protein</fullName>
    </recommendedName>
</protein>
<dbReference type="Proteomes" id="UP000008672">
    <property type="component" value="Unassembled WGS sequence"/>
</dbReference>
<reference evidence="2" key="3">
    <citation type="submission" date="2025-09" db="UniProtKB">
        <authorList>
            <consortium name="Ensembl"/>
        </authorList>
    </citation>
    <scope>IDENTIFICATION</scope>
</reference>
<evidence type="ECO:0000259" key="1">
    <source>
        <dbReference type="PROSITE" id="PS50878"/>
    </source>
</evidence>
<dbReference type="AlphaFoldDB" id="H3AWX6"/>
<organism evidence="2 3">
    <name type="scientific">Latimeria chalumnae</name>
    <name type="common">Coelacanth</name>
    <dbReference type="NCBI Taxonomy" id="7897"/>
    <lineage>
        <taxon>Eukaryota</taxon>
        <taxon>Metazoa</taxon>
        <taxon>Chordata</taxon>
        <taxon>Craniata</taxon>
        <taxon>Vertebrata</taxon>
        <taxon>Euteleostomi</taxon>
        <taxon>Coelacanthiformes</taxon>
        <taxon>Coelacanthidae</taxon>
        <taxon>Latimeria</taxon>
    </lineage>
</organism>
<feature type="domain" description="Reverse transcriptase" evidence="1">
    <location>
        <begin position="7"/>
        <end position="145"/>
    </location>
</feature>
<name>H3AWX6_LATCH</name>
<dbReference type="OMA" id="WHEALWP"/>
<dbReference type="eggNOG" id="KOG1075">
    <property type="taxonomic scope" value="Eukaryota"/>
</dbReference>
<dbReference type="PANTHER" id="PTHR47027">
    <property type="entry name" value="REVERSE TRANSCRIPTASE DOMAIN-CONTAINING PROTEIN"/>
    <property type="match status" value="1"/>
</dbReference>
<dbReference type="EMBL" id="AFYH01144644">
    <property type="status" value="NOT_ANNOTATED_CDS"/>
    <property type="molecule type" value="Genomic_DNA"/>
</dbReference>
<accession>H3AWX6</accession>
<dbReference type="InterPro" id="IPR000477">
    <property type="entry name" value="RT_dom"/>
</dbReference>
<dbReference type="Ensembl" id="ENSLACT00000014246.1">
    <property type="protein sequence ID" value="ENSLACP00000014147.1"/>
    <property type="gene ID" value="ENSLACG00000012454.1"/>
</dbReference>
<reference evidence="3" key="1">
    <citation type="submission" date="2011-08" db="EMBL/GenBank/DDBJ databases">
        <title>The draft genome of Latimeria chalumnae.</title>
        <authorList>
            <person name="Di Palma F."/>
            <person name="Alfoldi J."/>
            <person name="Johnson J."/>
            <person name="Berlin A."/>
            <person name="Gnerre S."/>
            <person name="Jaffe D."/>
            <person name="MacCallum I."/>
            <person name="Young S."/>
            <person name="Walker B.J."/>
            <person name="Lander E."/>
            <person name="Lindblad-Toh K."/>
        </authorList>
    </citation>
    <scope>NUCLEOTIDE SEQUENCE [LARGE SCALE GENOMIC DNA]</scope>
    <source>
        <strain evidence="3">Wild caught</strain>
    </source>
</reference>
<dbReference type="STRING" id="7897.ENSLACP00000014147"/>
<dbReference type="Pfam" id="PF00078">
    <property type="entry name" value="RVT_1"/>
    <property type="match status" value="1"/>
</dbReference>
<dbReference type="PROSITE" id="PS50878">
    <property type="entry name" value="RT_POL"/>
    <property type="match status" value="1"/>
</dbReference>
<sequence>MSKICNKIWQMGTWPENWIKSMIITLPKKGNLRQCQNYRTISLISHPSKVFLRILHNRMKSLAESLISRIQSWTQYSGADLQSKSFGFIDFKKAFDRVWQEALWDIMWKYNFGTKLINIIEALYKNSKSAVLTNGILGRWFPTTV</sequence>
<proteinExistence type="predicted"/>
<reference evidence="2" key="2">
    <citation type="submission" date="2025-08" db="UniProtKB">
        <authorList>
            <consortium name="Ensembl"/>
        </authorList>
    </citation>
    <scope>IDENTIFICATION</scope>
</reference>
<evidence type="ECO:0000313" key="3">
    <source>
        <dbReference type="Proteomes" id="UP000008672"/>
    </source>
</evidence>
<dbReference type="HOGENOM" id="CLU_1791280_0_0_1"/>